<dbReference type="Proteomes" id="UP001362999">
    <property type="component" value="Unassembled WGS sequence"/>
</dbReference>
<gene>
    <name evidence="2" type="ORF">R3P38DRAFT_2952438</name>
</gene>
<reference evidence="2 3" key="1">
    <citation type="journal article" date="2024" name="J Genomics">
        <title>Draft genome sequencing and assembly of Favolaschia claudopus CIRM-BRFM 2984 isolated from oak limbs.</title>
        <authorList>
            <person name="Navarro D."/>
            <person name="Drula E."/>
            <person name="Chaduli D."/>
            <person name="Cazenave R."/>
            <person name="Ahrendt S."/>
            <person name="Wang J."/>
            <person name="Lipzen A."/>
            <person name="Daum C."/>
            <person name="Barry K."/>
            <person name="Grigoriev I.V."/>
            <person name="Favel A."/>
            <person name="Rosso M.N."/>
            <person name="Martin F."/>
        </authorList>
    </citation>
    <scope>NUCLEOTIDE SEQUENCE [LARGE SCALE GENOMIC DNA]</scope>
    <source>
        <strain evidence="2 3">CIRM-BRFM 2984</strain>
    </source>
</reference>
<comment type="caution">
    <text evidence="2">The sequence shown here is derived from an EMBL/GenBank/DDBJ whole genome shotgun (WGS) entry which is preliminary data.</text>
</comment>
<dbReference type="EMBL" id="JAWWNJ010000034">
    <property type="protein sequence ID" value="KAK7025034.1"/>
    <property type="molecule type" value="Genomic_DNA"/>
</dbReference>
<dbReference type="AlphaFoldDB" id="A0AAW0BHI3"/>
<sequence>MDGAPHEILLEILCPLLKYSDADFSDTSEKPILRPASSTSSYLLVSKQWLQVATPLLYHTVILRTTAQAAALAYALKSNPEMGTCIKRLRIEGGFGKSMLTIFRSAPNIVDLYLTLILSASEDSRSLSHGLAIVRPRRVILYDAVDDHYSETRKPRVNKQVTQLFDALCAQVLKWNTLLSFVFPYVSFGGYRSSYVSGRAAQLAAALAKSPTIQYVDVGIGGIWPTLLDQLFTAPSFKLLRCYETRYTSKAGHEDFITKASQSSFLGKLDVPEMKPSPFQIVGDTIVRVRPVSPSSSSDGSEEHEGDIEPSRRRKFLNRAGDLVSLQTLAASPAASTLEDLDVDTSYAQSTGKVSSANPTVLAAFPVLLYLRWRIDGKSWFTKPDRDFRALENLKVLEVGGSNVASILNLVEPLELPALSKLVFNFNRNSIFPLLATFVNKHGNKLLSVATNMEFIMEAKVLDLCPNLEMLGVHSVSRNLPVERRSVPPDFFSSKTHAALKKVHFDIRRLDRHQGPRLEQSLEALDPVNFPALEEIQLDAIQWPTAERDIAKNKSVALFELLRGKGIKLVDGRGVSCVLRGRA</sequence>
<feature type="compositionally biased region" description="Basic and acidic residues" evidence="1">
    <location>
        <begin position="301"/>
        <end position="311"/>
    </location>
</feature>
<accession>A0AAW0BHI3</accession>
<organism evidence="2 3">
    <name type="scientific">Favolaschia claudopus</name>
    <dbReference type="NCBI Taxonomy" id="2862362"/>
    <lineage>
        <taxon>Eukaryota</taxon>
        <taxon>Fungi</taxon>
        <taxon>Dikarya</taxon>
        <taxon>Basidiomycota</taxon>
        <taxon>Agaricomycotina</taxon>
        <taxon>Agaricomycetes</taxon>
        <taxon>Agaricomycetidae</taxon>
        <taxon>Agaricales</taxon>
        <taxon>Marasmiineae</taxon>
        <taxon>Mycenaceae</taxon>
        <taxon>Favolaschia</taxon>
    </lineage>
</organism>
<evidence type="ECO:0000313" key="3">
    <source>
        <dbReference type="Proteomes" id="UP001362999"/>
    </source>
</evidence>
<evidence type="ECO:0008006" key="4">
    <source>
        <dbReference type="Google" id="ProtNLM"/>
    </source>
</evidence>
<evidence type="ECO:0000313" key="2">
    <source>
        <dbReference type="EMBL" id="KAK7025034.1"/>
    </source>
</evidence>
<proteinExistence type="predicted"/>
<name>A0AAW0BHI3_9AGAR</name>
<feature type="region of interest" description="Disordered" evidence="1">
    <location>
        <begin position="291"/>
        <end position="312"/>
    </location>
</feature>
<protein>
    <recommendedName>
        <fullName evidence="4">F-box domain-containing protein</fullName>
    </recommendedName>
</protein>
<keyword evidence="3" id="KW-1185">Reference proteome</keyword>
<evidence type="ECO:0000256" key="1">
    <source>
        <dbReference type="SAM" id="MobiDB-lite"/>
    </source>
</evidence>